<keyword evidence="4" id="KW-0808">Transferase</keyword>
<comment type="catalytic activity">
    <reaction evidence="1">
        <text>ATP + protein L-histidine = ADP + protein N-phospho-L-histidine.</text>
        <dbReference type="EC" id="2.7.13.3"/>
    </reaction>
</comment>
<dbReference type="SMART" id="SM00388">
    <property type="entry name" value="HisKA"/>
    <property type="match status" value="1"/>
</dbReference>
<keyword evidence="3" id="KW-0597">Phosphoprotein</keyword>
<dbReference type="PANTHER" id="PTHR45436">
    <property type="entry name" value="SENSOR HISTIDINE KINASE YKOH"/>
    <property type="match status" value="1"/>
</dbReference>
<evidence type="ECO:0000256" key="3">
    <source>
        <dbReference type="ARBA" id="ARBA00022553"/>
    </source>
</evidence>
<evidence type="ECO:0000256" key="2">
    <source>
        <dbReference type="ARBA" id="ARBA00012438"/>
    </source>
</evidence>
<feature type="transmembrane region" description="Helical" evidence="8">
    <location>
        <begin position="387"/>
        <end position="407"/>
    </location>
</feature>
<evidence type="ECO:0000256" key="5">
    <source>
        <dbReference type="ARBA" id="ARBA00022692"/>
    </source>
</evidence>
<dbReference type="InterPro" id="IPR036097">
    <property type="entry name" value="HisK_dim/P_sf"/>
</dbReference>
<dbReference type="Gene3D" id="3.30.565.10">
    <property type="entry name" value="Histidine kinase-like ATPase, C-terminal domain"/>
    <property type="match status" value="1"/>
</dbReference>
<keyword evidence="8" id="KW-0472">Membrane</keyword>
<dbReference type="InterPro" id="IPR005467">
    <property type="entry name" value="His_kinase_dom"/>
</dbReference>
<dbReference type="PROSITE" id="PS50109">
    <property type="entry name" value="HIS_KIN"/>
    <property type="match status" value="1"/>
</dbReference>
<keyword evidence="7 8" id="KW-1133">Transmembrane helix</keyword>
<dbReference type="Gene3D" id="1.10.287.130">
    <property type="match status" value="1"/>
</dbReference>
<dbReference type="Pfam" id="PF02518">
    <property type="entry name" value="HATPase_c"/>
    <property type="match status" value="1"/>
</dbReference>
<keyword evidence="6 10" id="KW-0418">Kinase</keyword>
<organism evidence="10 11">
    <name type="scientific">Flavobacterium cellulosilyticum</name>
    <dbReference type="NCBI Taxonomy" id="2541731"/>
    <lineage>
        <taxon>Bacteria</taxon>
        <taxon>Pseudomonadati</taxon>
        <taxon>Bacteroidota</taxon>
        <taxon>Flavobacteriia</taxon>
        <taxon>Flavobacteriales</taxon>
        <taxon>Flavobacteriaceae</taxon>
        <taxon>Flavobacterium</taxon>
    </lineage>
</organism>
<dbReference type="AlphaFoldDB" id="A0A4R5C9L7"/>
<dbReference type="Pfam" id="PF00512">
    <property type="entry name" value="HisKA"/>
    <property type="match status" value="1"/>
</dbReference>
<feature type="transmembrane region" description="Helical" evidence="8">
    <location>
        <begin position="136"/>
        <end position="158"/>
    </location>
</feature>
<dbReference type="SUPFAM" id="SSF47384">
    <property type="entry name" value="Homodimeric domain of signal transducing histidine kinase"/>
    <property type="match status" value="1"/>
</dbReference>
<keyword evidence="5 8" id="KW-0812">Transmembrane</keyword>
<evidence type="ECO:0000256" key="7">
    <source>
        <dbReference type="ARBA" id="ARBA00022989"/>
    </source>
</evidence>
<evidence type="ECO:0000313" key="11">
    <source>
        <dbReference type="Proteomes" id="UP000295479"/>
    </source>
</evidence>
<accession>A0A4R5C9L7</accession>
<protein>
    <recommendedName>
        <fullName evidence="2">histidine kinase</fullName>
        <ecNumber evidence="2">2.7.13.3</ecNumber>
    </recommendedName>
</protein>
<feature type="transmembrane region" description="Helical" evidence="8">
    <location>
        <begin position="9"/>
        <end position="30"/>
    </location>
</feature>
<dbReference type="EMBL" id="SMFK01000008">
    <property type="protein sequence ID" value="TDD95955.1"/>
    <property type="molecule type" value="Genomic_DNA"/>
</dbReference>
<keyword evidence="11" id="KW-1185">Reference proteome</keyword>
<dbReference type="CDD" id="cd00082">
    <property type="entry name" value="HisKA"/>
    <property type="match status" value="1"/>
</dbReference>
<dbReference type="EC" id="2.7.13.3" evidence="2"/>
<evidence type="ECO:0000256" key="6">
    <source>
        <dbReference type="ARBA" id="ARBA00022777"/>
    </source>
</evidence>
<dbReference type="RefSeq" id="WP_132006549.1">
    <property type="nucleotide sequence ID" value="NZ_SMFK01000008.1"/>
</dbReference>
<dbReference type="GO" id="GO:0000155">
    <property type="term" value="F:phosphorelay sensor kinase activity"/>
    <property type="evidence" value="ECO:0007669"/>
    <property type="project" value="InterPro"/>
</dbReference>
<evidence type="ECO:0000256" key="8">
    <source>
        <dbReference type="SAM" id="Phobius"/>
    </source>
</evidence>
<dbReference type="InterPro" id="IPR003661">
    <property type="entry name" value="HisK_dim/P_dom"/>
</dbReference>
<dbReference type="GO" id="GO:0005886">
    <property type="term" value="C:plasma membrane"/>
    <property type="evidence" value="ECO:0007669"/>
    <property type="project" value="TreeGrafter"/>
</dbReference>
<evidence type="ECO:0000256" key="1">
    <source>
        <dbReference type="ARBA" id="ARBA00000085"/>
    </source>
</evidence>
<dbReference type="Proteomes" id="UP000295479">
    <property type="component" value="Unassembled WGS sequence"/>
</dbReference>
<evidence type="ECO:0000256" key="4">
    <source>
        <dbReference type="ARBA" id="ARBA00022679"/>
    </source>
</evidence>
<sequence length="423" mass="48507">MKLLAKTSLYYLLMSIPILVLSGFVCYYVITKEVKDSNNELLLNREIQVEDYLKKNDTISLLLITKSKEAQIKKISHPFVKKETKKIFTDTLILDKAENEMAINRMITSIVNVSNSTYQVKIWRSTLEYDELFDGIIYLLILILGSLFLISIMLNFWISKKLWKPFYTTLTNLKTFRASDNEIPEFEKTTIKEFTALNKSLNSMMHKMIADYNTQKKFTENASHEIQTPLAVIKSKVDLLIQSENLNANEVELIVAIDDACSKLTRLNKSLLLLTKIENRQFITTEKVAVEKILDSSLLLFEDYINEKKISVIKNIEADYLINMNPDLCLIFINNIIQNAIRHNVVEGSIIISIKSNAIAIENTGISEPLNMALLFKRFQKNSNSHLSIGLGLAIANEIAVTSGLIFKYKFINNKHRFTVRVK</sequence>
<feature type="domain" description="Histidine kinase" evidence="9">
    <location>
        <begin position="221"/>
        <end position="423"/>
    </location>
</feature>
<dbReference type="SUPFAM" id="SSF55874">
    <property type="entry name" value="ATPase domain of HSP90 chaperone/DNA topoisomerase II/histidine kinase"/>
    <property type="match status" value="1"/>
</dbReference>
<reference evidence="10 11" key="1">
    <citation type="submission" date="2019-03" db="EMBL/GenBank/DDBJ databases">
        <title>Flavobacterium AR-3-4 sp. nov. isolated from arctic soil.</title>
        <authorList>
            <person name="Chaudhary D.K."/>
        </authorList>
    </citation>
    <scope>NUCLEOTIDE SEQUENCE [LARGE SCALE GENOMIC DNA]</scope>
    <source>
        <strain evidence="10 11">AR-3-4</strain>
    </source>
</reference>
<dbReference type="PANTHER" id="PTHR45436:SF5">
    <property type="entry name" value="SENSOR HISTIDINE KINASE TRCS"/>
    <property type="match status" value="1"/>
</dbReference>
<dbReference type="InterPro" id="IPR036890">
    <property type="entry name" value="HATPase_C_sf"/>
</dbReference>
<comment type="caution">
    <text evidence="10">The sequence shown here is derived from an EMBL/GenBank/DDBJ whole genome shotgun (WGS) entry which is preliminary data.</text>
</comment>
<evidence type="ECO:0000259" key="9">
    <source>
        <dbReference type="PROSITE" id="PS50109"/>
    </source>
</evidence>
<gene>
    <name evidence="10" type="ORF">E0F76_12660</name>
</gene>
<dbReference type="InterPro" id="IPR003594">
    <property type="entry name" value="HATPase_dom"/>
</dbReference>
<dbReference type="OrthoDB" id="1522504at2"/>
<proteinExistence type="predicted"/>
<name>A0A4R5C9L7_9FLAO</name>
<dbReference type="InterPro" id="IPR050428">
    <property type="entry name" value="TCS_sensor_his_kinase"/>
</dbReference>
<evidence type="ECO:0000313" key="10">
    <source>
        <dbReference type="EMBL" id="TDD95955.1"/>
    </source>
</evidence>